<dbReference type="EMBL" id="JAMQOL010000084">
    <property type="protein sequence ID" value="MCM4084801.1"/>
    <property type="molecule type" value="Genomic_DNA"/>
</dbReference>
<name>A0ABT0YFG3_9ACTN</name>
<gene>
    <name evidence="1" type="ORF">LXN57_45470</name>
</gene>
<sequence length="169" mass="18507">MIAGHDARPLVFLDVDGPLIPFRTRLGQRRDSSSDVAGPASGALGNPLVDRLDPADGGKLLGLGCQLVWATTWMADANEVISPRLGLPDLPVVEFPDADDEPERGLHWKTIFLTRWAAGRTFVWIDDETTDADRRWVAGHHPGRALVHQVDPLVGLSDADFSSIRKWLA</sequence>
<evidence type="ECO:0000313" key="1">
    <source>
        <dbReference type="EMBL" id="MCM4084801.1"/>
    </source>
</evidence>
<organism evidence="1 2">
    <name type="scientific">Paractinoplanes hotanensis</name>
    <dbReference type="NCBI Taxonomy" id="2906497"/>
    <lineage>
        <taxon>Bacteria</taxon>
        <taxon>Bacillati</taxon>
        <taxon>Actinomycetota</taxon>
        <taxon>Actinomycetes</taxon>
        <taxon>Micromonosporales</taxon>
        <taxon>Micromonosporaceae</taxon>
        <taxon>Paractinoplanes</taxon>
    </lineage>
</organism>
<comment type="caution">
    <text evidence="1">The sequence shown here is derived from an EMBL/GenBank/DDBJ whole genome shotgun (WGS) entry which is preliminary data.</text>
</comment>
<dbReference type="Proteomes" id="UP001523216">
    <property type="component" value="Unassembled WGS sequence"/>
</dbReference>
<accession>A0ABT0YFG3</accession>
<dbReference type="Pfam" id="PF18143">
    <property type="entry name" value="HAD_SAK_2"/>
    <property type="match status" value="1"/>
</dbReference>
<keyword evidence="2" id="KW-1185">Reference proteome</keyword>
<proteinExistence type="predicted"/>
<dbReference type="RefSeq" id="WP_251804539.1">
    <property type="nucleotide sequence ID" value="NZ_JAMQOL010000084.1"/>
</dbReference>
<protein>
    <submittedName>
        <fullName evidence="1">HAD domain-containing protein</fullName>
    </submittedName>
</protein>
<reference evidence="1 2" key="1">
    <citation type="submission" date="2022-06" db="EMBL/GenBank/DDBJ databases">
        <title>Actinoplanes abujensis sp. nov., isolated from Nigerian arid soil.</title>
        <authorList>
            <person name="Ding P."/>
        </authorList>
    </citation>
    <scope>NUCLEOTIDE SEQUENCE [LARGE SCALE GENOMIC DNA]</scope>
    <source>
        <strain evidence="2">TRM88002</strain>
    </source>
</reference>
<evidence type="ECO:0000313" key="2">
    <source>
        <dbReference type="Proteomes" id="UP001523216"/>
    </source>
</evidence>